<reference evidence="3 4" key="1">
    <citation type="submission" date="2015-03" db="EMBL/GenBank/DDBJ databases">
        <authorList>
            <person name="Regsiter A."/>
            <person name="william w."/>
        </authorList>
    </citation>
    <scope>NUCLEOTIDE SEQUENCE [LARGE SCALE GENOMIC DNA]</scope>
    <source>
        <strain evidence="3 4">CB1</strain>
    </source>
</reference>
<gene>
    <name evidence="3" type="ORF">THICB1_30333</name>
</gene>
<dbReference type="Proteomes" id="UP000078599">
    <property type="component" value="Unassembled WGS sequence"/>
</dbReference>
<feature type="region of interest" description="Disordered" evidence="1">
    <location>
        <begin position="305"/>
        <end position="333"/>
    </location>
</feature>
<sequence length="333" mass="36993">MPAPLGRAQVSRKVLAINRLIGGLSGQLFGATRHFPPAGLETALQHAPNFEPPRLAHRPYCTDDKASGLQIRSQSTALARRYIQANAPELQFRVVLDIDHDVRATAHERYWHDEYGVPEPSWTAITPGTGRAHVAYELAIPIAKHDNARSGPIRYGAAIEGGLAVKLRADSGYAGLVCKNPLHPDWDTVPGRLEPYELAELAEWVDLIPKAKLRESVHGALGRNCLLFEHLRHWAYRAVVPFKSSGGRRDNWEGSVLKQALELNNFSEADVMQRDPLAYSEIKATARSVARYTWQNFSEASKKALVDRTHTPELQAARGRRSGEARRASTESH</sequence>
<evidence type="ECO:0000256" key="1">
    <source>
        <dbReference type="SAM" id="MobiDB-lite"/>
    </source>
</evidence>
<evidence type="ECO:0000313" key="3">
    <source>
        <dbReference type="EMBL" id="CQR34138.1"/>
    </source>
</evidence>
<protein>
    <submittedName>
        <fullName evidence="3">Bacterial plasmid replicase repA</fullName>
    </submittedName>
</protein>
<organism evidence="3 4">
    <name type="scientific">Thiomonas arsenitoxydans (strain DSM 22701 / CIP 110005 / 3As)</name>
    <dbReference type="NCBI Taxonomy" id="426114"/>
    <lineage>
        <taxon>Bacteria</taxon>
        <taxon>Pseudomonadati</taxon>
        <taxon>Pseudomonadota</taxon>
        <taxon>Betaproteobacteria</taxon>
        <taxon>Burkholderiales</taxon>
        <taxon>Thiomonas</taxon>
    </lineage>
</organism>
<dbReference type="Pfam" id="PF03090">
    <property type="entry name" value="Replicase"/>
    <property type="match status" value="1"/>
</dbReference>
<name>A0ABP1Z6H2_THIA3</name>
<comment type="caution">
    <text evidence="3">The sequence shown here is derived from an EMBL/GenBank/DDBJ whole genome shotgun (WGS) entry which is preliminary data.</text>
</comment>
<evidence type="ECO:0000313" key="4">
    <source>
        <dbReference type="Proteomes" id="UP000078599"/>
    </source>
</evidence>
<dbReference type="InterPro" id="IPR004322">
    <property type="entry name" value="Plasmid_replicase_bac"/>
</dbReference>
<evidence type="ECO:0000259" key="2">
    <source>
        <dbReference type="Pfam" id="PF08708"/>
    </source>
</evidence>
<accession>A0ABP1Z6H2</accession>
<feature type="domain" description="Primase C-terminal 1" evidence="2">
    <location>
        <begin position="219"/>
        <end position="295"/>
    </location>
</feature>
<feature type="compositionally biased region" description="Basic and acidic residues" evidence="1">
    <location>
        <begin position="321"/>
        <end position="333"/>
    </location>
</feature>
<dbReference type="Gene3D" id="1.10.340.50">
    <property type="match status" value="1"/>
</dbReference>
<dbReference type="Pfam" id="PF08708">
    <property type="entry name" value="PriCT_1"/>
    <property type="match status" value="1"/>
</dbReference>
<proteinExistence type="predicted"/>
<keyword evidence="4" id="KW-1185">Reference proteome</keyword>
<dbReference type="EMBL" id="CTRI01000023">
    <property type="protein sequence ID" value="CQR34138.1"/>
    <property type="molecule type" value="Genomic_DNA"/>
</dbReference>
<dbReference type="InterPro" id="IPR014820">
    <property type="entry name" value="PriCT_1"/>
</dbReference>